<feature type="transmembrane region" description="Helical" evidence="2">
    <location>
        <begin position="543"/>
        <end position="563"/>
    </location>
</feature>
<dbReference type="OMA" id="STATLMH"/>
<protein>
    <submittedName>
        <fullName evidence="3">Uncharacterized protein</fullName>
    </submittedName>
</protein>
<gene>
    <name evidence="3" type="ORF">ABB37_09478</name>
</gene>
<dbReference type="GeneID" id="26909761"/>
<proteinExistence type="predicted"/>
<keyword evidence="2" id="KW-0472">Membrane</keyword>
<feature type="transmembrane region" description="Helical" evidence="2">
    <location>
        <begin position="378"/>
        <end position="402"/>
    </location>
</feature>
<dbReference type="RefSeq" id="XP_015652273.1">
    <property type="nucleotide sequence ID" value="XM_015808953.1"/>
</dbReference>
<feature type="region of interest" description="Disordered" evidence="1">
    <location>
        <begin position="115"/>
        <end position="152"/>
    </location>
</feature>
<dbReference type="VEuPathDB" id="TriTrypDB:LpyrH10_32_0110"/>
<feature type="transmembrane region" description="Helical" evidence="2">
    <location>
        <begin position="67"/>
        <end position="86"/>
    </location>
</feature>
<keyword evidence="2" id="KW-0812">Transmembrane</keyword>
<evidence type="ECO:0000256" key="1">
    <source>
        <dbReference type="SAM" id="MobiDB-lite"/>
    </source>
</evidence>
<dbReference type="Proteomes" id="UP000037923">
    <property type="component" value="Unassembled WGS sequence"/>
</dbReference>
<dbReference type="AlphaFoldDB" id="A0A0N0DR20"/>
<feature type="compositionally biased region" description="Polar residues" evidence="1">
    <location>
        <begin position="115"/>
        <end position="128"/>
    </location>
</feature>
<evidence type="ECO:0000313" key="4">
    <source>
        <dbReference type="Proteomes" id="UP000037923"/>
    </source>
</evidence>
<feature type="transmembrane region" description="Helical" evidence="2">
    <location>
        <begin position="414"/>
        <end position="434"/>
    </location>
</feature>
<organism evidence="3 4">
    <name type="scientific">Leptomonas pyrrhocoris</name>
    <name type="common">Firebug parasite</name>
    <dbReference type="NCBI Taxonomy" id="157538"/>
    <lineage>
        <taxon>Eukaryota</taxon>
        <taxon>Discoba</taxon>
        <taxon>Euglenozoa</taxon>
        <taxon>Kinetoplastea</taxon>
        <taxon>Metakinetoplastina</taxon>
        <taxon>Trypanosomatida</taxon>
        <taxon>Trypanosomatidae</taxon>
        <taxon>Leishmaniinae</taxon>
        <taxon>Leptomonas</taxon>
    </lineage>
</organism>
<evidence type="ECO:0000256" key="2">
    <source>
        <dbReference type="SAM" id="Phobius"/>
    </source>
</evidence>
<reference evidence="3 4" key="1">
    <citation type="submission" date="2015-07" db="EMBL/GenBank/DDBJ databases">
        <title>High-quality genome of monoxenous trypanosomatid Leptomonas pyrrhocoris.</title>
        <authorList>
            <person name="Flegontov P."/>
            <person name="Butenko A."/>
            <person name="Firsov S."/>
            <person name="Vlcek C."/>
            <person name="Logacheva M.D."/>
            <person name="Field M."/>
            <person name="Filatov D."/>
            <person name="Flegontova O."/>
            <person name="Gerasimov E."/>
            <person name="Jackson A.P."/>
            <person name="Kelly S."/>
            <person name="Opperdoes F."/>
            <person name="O'Reilly A."/>
            <person name="Votypka J."/>
            <person name="Yurchenko V."/>
            <person name="Lukes J."/>
        </authorList>
    </citation>
    <scope>NUCLEOTIDE SEQUENCE [LARGE SCALE GENOMIC DNA]</scope>
    <source>
        <strain evidence="3">H10</strain>
    </source>
</reference>
<dbReference type="OrthoDB" id="265961at2759"/>
<sequence length="581" mass="64141">MLEVPQTPQTGNEKAEESIEGIVNRLIIHDDKPIENLPTLTAPELKLIGRCVSLSTKQTINGVTAQYFYTGLVSAVTATAVALMYVNRYTEADFKVYVEREKALVRAVNASAQEMTRQAHQRARSPSSDVDKDQHHIGGPQHGYTAAGEVGVDRDGGITGQRDGAALMNVDAAGSLAPAVKMTLEGEDEAEVFRGAQETEMEEGSNEGLSGGGVNGAVPTRRPPHFRTSAASAGPLPYVSFLRKSIHDVRFGRDPRSSFYALFQDPSRKLLDMQYLRMFVRRYIVHTSENNNPRQVPMYAFVTVRGACPELGHELANQTVREELPGLIKADRAIERDKKRNRNREVRRELAIQEYRAPPGLFSNTGILYLTHTPQSTFLSAVVVVFFTIIFAVFLAVVLAVVADSLIVSYLSQVMRYFIASMCVWMLTGVAIGLHAINMHIPLRDDLRLMVTRAVLMLGGVACAVMTLVMLLGRLVNPTLYSFLALRANDLLCGFYAAHQCSGFTTSCADLYYTDSNLCGTCPPSLNYSTVCYYELWSQLQVVIVPLLVFSVFILLALVYSSFQFVKLWLLGRALGNSARS</sequence>
<comment type="caution">
    <text evidence="3">The sequence shown here is derived from an EMBL/GenBank/DDBJ whole genome shotgun (WGS) entry which is preliminary data.</text>
</comment>
<accession>A0A0N0DR20</accession>
<evidence type="ECO:0000313" key="3">
    <source>
        <dbReference type="EMBL" id="KPA73834.1"/>
    </source>
</evidence>
<name>A0A0N0DR20_LEPPY</name>
<keyword evidence="4" id="KW-1185">Reference proteome</keyword>
<keyword evidence="2" id="KW-1133">Transmembrane helix</keyword>
<feature type="transmembrane region" description="Helical" evidence="2">
    <location>
        <begin position="455"/>
        <end position="476"/>
    </location>
</feature>
<dbReference type="EMBL" id="LGTL01000032">
    <property type="protein sequence ID" value="KPA73834.1"/>
    <property type="molecule type" value="Genomic_DNA"/>
</dbReference>